<comment type="similarity">
    <text evidence="2 10">Belongs to the ABC-4 integral membrane protein family. FtsX subfamily.</text>
</comment>
<dbReference type="AlphaFoldDB" id="A0A7V5LKK5"/>
<evidence type="ECO:0000313" key="14">
    <source>
        <dbReference type="EMBL" id="HHE56080.1"/>
    </source>
</evidence>
<evidence type="ECO:0000256" key="3">
    <source>
        <dbReference type="ARBA" id="ARBA00021907"/>
    </source>
</evidence>
<dbReference type="InterPro" id="IPR003838">
    <property type="entry name" value="ABC3_permease_C"/>
</dbReference>
<feature type="transmembrane region" description="Helical" evidence="11">
    <location>
        <begin position="256"/>
        <end position="278"/>
    </location>
</feature>
<proteinExistence type="inferred from homology"/>
<evidence type="ECO:0000256" key="7">
    <source>
        <dbReference type="ARBA" id="ARBA00022989"/>
    </source>
</evidence>
<comment type="subcellular location">
    <subcellularLocation>
        <location evidence="1">Cell membrane</location>
        <topology evidence="1">Multi-pass membrane protein</topology>
    </subcellularLocation>
</comment>
<dbReference type="PANTHER" id="PTHR47755:SF1">
    <property type="entry name" value="CELL DIVISION PROTEIN FTSX"/>
    <property type="match status" value="1"/>
</dbReference>
<dbReference type="InterPro" id="IPR004513">
    <property type="entry name" value="FtsX"/>
</dbReference>
<protein>
    <recommendedName>
        <fullName evidence="3 10">Cell division protein FtsX</fullName>
    </recommendedName>
</protein>
<evidence type="ECO:0000256" key="9">
    <source>
        <dbReference type="ARBA" id="ARBA00023306"/>
    </source>
</evidence>
<keyword evidence="9 10" id="KW-0131">Cell cycle</keyword>
<gene>
    <name evidence="14" type="ORF">ENL21_09875</name>
</gene>
<evidence type="ECO:0000256" key="4">
    <source>
        <dbReference type="ARBA" id="ARBA00022475"/>
    </source>
</evidence>
<dbReference type="InterPro" id="IPR040690">
    <property type="entry name" value="FtsX_ECD"/>
</dbReference>
<evidence type="ECO:0000256" key="8">
    <source>
        <dbReference type="ARBA" id="ARBA00023136"/>
    </source>
</evidence>
<evidence type="ECO:0000256" key="6">
    <source>
        <dbReference type="ARBA" id="ARBA00022692"/>
    </source>
</evidence>
<keyword evidence="7 11" id="KW-1133">Transmembrane helix</keyword>
<feature type="domain" description="ABC3 transporter permease C-terminal" evidence="12">
    <location>
        <begin position="174"/>
        <end position="282"/>
    </location>
</feature>
<dbReference type="Proteomes" id="UP000886111">
    <property type="component" value="Unassembled WGS sequence"/>
</dbReference>
<evidence type="ECO:0000256" key="5">
    <source>
        <dbReference type="ARBA" id="ARBA00022618"/>
    </source>
</evidence>
<evidence type="ECO:0000256" key="1">
    <source>
        <dbReference type="ARBA" id="ARBA00004651"/>
    </source>
</evidence>
<keyword evidence="6 11" id="KW-0812">Transmembrane</keyword>
<evidence type="ECO:0000256" key="11">
    <source>
        <dbReference type="SAM" id="Phobius"/>
    </source>
</evidence>
<dbReference type="Pfam" id="PF18075">
    <property type="entry name" value="FtsX_ECD"/>
    <property type="match status" value="1"/>
</dbReference>
<comment type="caution">
    <text evidence="14">The sequence shown here is derived from an EMBL/GenBank/DDBJ whole genome shotgun (WGS) entry which is preliminary data.</text>
</comment>
<keyword evidence="8 10" id="KW-0472">Membrane</keyword>
<keyword evidence="4 10" id="KW-1003">Cell membrane</keyword>
<dbReference type="EMBL" id="DRTD01000743">
    <property type="protein sequence ID" value="HHE56080.1"/>
    <property type="molecule type" value="Genomic_DNA"/>
</dbReference>
<feature type="domain" description="FtsX extracellular" evidence="13">
    <location>
        <begin position="56"/>
        <end position="150"/>
    </location>
</feature>
<dbReference type="GO" id="GO:0005886">
    <property type="term" value="C:plasma membrane"/>
    <property type="evidence" value="ECO:0007669"/>
    <property type="project" value="UniProtKB-SubCell"/>
</dbReference>
<feature type="transmembrane region" description="Helical" evidence="11">
    <location>
        <begin position="166"/>
        <end position="186"/>
    </location>
</feature>
<evidence type="ECO:0000259" key="12">
    <source>
        <dbReference type="Pfam" id="PF02687"/>
    </source>
</evidence>
<dbReference type="PIRSF" id="PIRSF003097">
    <property type="entry name" value="FtsX"/>
    <property type="match status" value="1"/>
</dbReference>
<reference evidence="14" key="1">
    <citation type="journal article" date="2020" name="mSystems">
        <title>Genome- and Community-Level Interaction Insights into Carbon Utilization and Element Cycling Functions of Hydrothermarchaeota in Hydrothermal Sediment.</title>
        <authorList>
            <person name="Zhou Z."/>
            <person name="Liu Y."/>
            <person name="Xu W."/>
            <person name="Pan J."/>
            <person name="Luo Z.H."/>
            <person name="Li M."/>
        </authorList>
    </citation>
    <scope>NUCLEOTIDE SEQUENCE [LARGE SCALE GENOMIC DNA]</scope>
    <source>
        <strain evidence="14">HyVt-76</strain>
    </source>
</reference>
<dbReference type="Gene3D" id="3.30.70.3040">
    <property type="match status" value="1"/>
</dbReference>
<feature type="transmembrane region" description="Helical" evidence="11">
    <location>
        <begin position="223"/>
        <end position="244"/>
    </location>
</feature>
<sequence length="286" mass="32242">MSFFFTVKEGIKGLSRARLATFLTITTVTLSLFLIGFFIALFINIDQWLGEKRKNIEVEVFLEPVLEQTKIDQIYSRLKGIEGIERIEFISKELAAERFKKEFGQDVQAVLGTNPLPPSFIIHLKTGFRNASAIRAISKKIEKIDGVTEVVYASGALDLLDRYITIIYLILGGLGLVLIVITVILIHNSIRLIIYARREIIEIMKLVGATRAFIRRPFLVEGFFYGLSGGLLADLFLFAVIYLTKSYLYDRLIMPYPVYGLLLGLGLLVGFVSSQISINKHLNTLL</sequence>
<dbReference type="Pfam" id="PF02687">
    <property type="entry name" value="FtsX"/>
    <property type="match status" value="1"/>
</dbReference>
<feature type="transmembrane region" description="Helical" evidence="11">
    <location>
        <begin position="20"/>
        <end position="45"/>
    </location>
</feature>
<keyword evidence="5 10" id="KW-0132">Cell division</keyword>
<evidence type="ECO:0000256" key="10">
    <source>
        <dbReference type="PIRNR" id="PIRNR003097"/>
    </source>
</evidence>
<evidence type="ECO:0000259" key="13">
    <source>
        <dbReference type="Pfam" id="PF18075"/>
    </source>
</evidence>
<organism evidence="14">
    <name type="scientific">Caldithrix abyssi</name>
    <dbReference type="NCBI Taxonomy" id="187145"/>
    <lineage>
        <taxon>Bacteria</taxon>
        <taxon>Pseudomonadati</taxon>
        <taxon>Calditrichota</taxon>
        <taxon>Calditrichia</taxon>
        <taxon>Calditrichales</taxon>
        <taxon>Calditrichaceae</taxon>
        <taxon>Caldithrix</taxon>
    </lineage>
</organism>
<dbReference type="GO" id="GO:0051301">
    <property type="term" value="P:cell division"/>
    <property type="evidence" value="ECO:0007669"/>
    <property type="project" value="UniProtKB-KW"/>
</dbReference>
<dbReference type="PANTHER" id="PTHR47755">
    <property type="entry name" value="CELL DIVISION PROTEIN FTSX"/>
    <property type="match status" value="1"/>
</dbReference>
<evidence type="ECO:0000256" key="2">
    <source>
        <dbReference type="ARBA" id="ARBA00007379"/>
    </source>
</evidence>
<name>A0A7V5LKK5_CALAY</name>
<accession>A0A7V5LKK5</accession>